<proteinExistence type="predicted"/>
<dbReference type="HOGENOM" id="CLU_2845660_0_0_9"/>
<organism evidence="1 2">
    <name type="scientific">Paenibacillus mucilaginosus (strain KNP414)</name>
    <dbReference type="NCBI Taxonomy" id="1036673"/>
    <lineage>
        <taxon>Bacteria</taxon>
        <taxon>Bacillati</taxon>
        <taxon>Bacillota</taxon>
        <taxon>Bacilli</taxon>
        <taxon>Bacillales</taxon>
        <taxon>Paenibacillaceae</taxon>
        <taxon>Paenibacillus</taxon>
    </lineage>
</organism>
<dbReference type="EMBL" id="CP002869">
    <property type="protein sequence ID" value="AEI42029.1"/>
    <property type="molecule type" value="Genomic_DNA"/>
</dbReference>
<reference evidence="2" key="1">
    <citation type="submission" date="2011-06" db="EMBL/GenBank/DDBJ databases">
        <title>Complete genome sequence of Paenibacillus mucilaginosus KNP414.</title>
        <authorList>
            <person name="Wang J."/>
            <person name="Hu S."/>
            <person name="Hu X."/>
            <person name="Zhang B."/>
            <person name="Dong D."/>
            <person name="Zhang S."/>
            <person name="Zhao K."/>
            <person name="Wu D."/>
        </authorList>
    </citation>
    <scope>NUCLEOTIDE SEQUENCE [LARGE SCALE GENOMIC DNA]</scope>
    <source>
        <strain evidence="2">KNP414</strain>
    </source>
</reference>
<dbReference type="KEGG" id="pms:KNP414_03471"/>
<reference evidence="1 2" key="2">
    <citation type="journal article" date="2013" name="Genome Announc.">
        <title>Genome Sequence of Growth-Improving Paenibacillus mucilaginosus Strain KNP414.</title>
        <authorList>
            <person name="Lu J.J."/>
            <person name="Wang J.F."/>
            <person name="Hu X.F."/>
        </authorList>
    </citation>
    <scope>NUCLEOTIDE SEQUENCE [LARGE SCALE GENOMIC DNA]</scope>
    <source>
        <strain evidence="1 2">KNP414</strain>
    </source>
</reference>
<evidence type="ECO:0000313" key="2">
    <source>
        <dbReference type="Proteomes" id="UP000006620"/>
    </source>
</evidence>
<sequence>MMGAGAYFCAEFMAGFLAELLERIEIGAAGTAQLDRIREPGESGWERPGWRCAALQKINIVKYVTF</sequence>
<evidence type="ECO:0000313" key="1">
    <source>
        <dbReference type="EMBL" id="AEI42029.1"/>
    </source>
</evidence>
<dbReference type="AlphaFoldDB" id="F8F8W7"/>
<dbReference type="Proteomes" id="UP000006620">
    <property type="component" value="Chromosome"/>
</dbReference>
<accession>F8F8W7</accession>
<protein>
    <submittedName>
        <fullName evidence="1">Uncharacterized protein</fullName>
    </submittedName>
</protein>
<name>F8F8W7_PAEMK</name>
<gene>
    <name evidence="1" type="ordered locus">KNP414_03471</name>
</gene>